<dbReference type="PANTHER" id="PTHR33365:SF11">
    <property type="entry name" value="TAT PATHWAY SIGNAL SEQUENCE"/>
    <property type="match status" value="1"/>
</dbReference>
<evidence type="ECO:0008006" key="8">
    <source>
        <dbReference type="Google" id="ProtNLM"/>
    </source>
</evidence>
<comment type="caution">
    <text evidence="6">The sequence shown here is derived from an EMBL/GenBank/DDBJ whole genome shotgun (WGS) entry which is preliminary data.</text>
</comment>
<feature type="region of interest" description="Disordered" evidence="4">
    <location>
        <begin position="14"/>
        <end position="40"/>
    </location>
</feature>
<keyword evidence="5" id="KW-0472">Membrane</keyword>
<evidence type="ECO:0000256" key="1">
    <source>
        <dbReference type="ARBA" id="ARBA00004685"/>
    </source>
</evidence>
<dbReference type="AlphaFoldDB" id="A0A9P4UBD4"/>
<comment type="pathway">
    <text evidence="1">Mycotoxin biosynthesis.</text>
</comment>
<keyword evidence="5" id="KW-1133">Transmembrane helix</keyword>
<dbReference type="Proteomes" id="UP000799764">
    <property type="component" value="Unassembled WGS sequence"/>
</dbReference>
<dbReference type="GO" id="GO:0043386">
    <property type="term" value="P:mycotoxin biosynthetic process"/>
    <property type="evidence" value="ECO:0007669"/>
    <property type="project" value="InterPro"/>
</dbReference>
<dbReference type="PANTHER" id="PTHR33365">
    <property type="entry name" value="YALI0B05434P"/>
    <property type="match status" value="1"/>
</dbReference>
<gene>
    <name evidence="6" type="ORF">P171DRAFT_485473</name>
</gene>
<evidence type="ECO:0000256" key="2">
    <source>
        <dbReference type="ARBA" id="ARBA00023002"/>
    </source>
</evidence>
<accession>A0A9P4UBD4</accession>
<evidence type="ECO:0000313" key="6">
    <source>
        <dbReference type="EMBL" id="KAF2444006.1"/>
    </source>
</evidence>
<protein>
    <recommendedName>
        <fullName evidence="8">Tat pathway signal sequence</fullName>
    </recommendedName>
</protein>
<evidence type="ECO:0000256" key="4">
    <source>
        <dbReference type="SAM" id="MobiDB-lite"/>
    </source>
</evidence>
<keyword evidence="5" id="KW-0812">Transmembrane</keyword>
<reference evidence="6" key="1">
    <citation type="journal article" date="2020" name="Stud. Mycol.">
        <title>101 Dothideomycetes genomes: a test case for predicting lifestyles and emergence of pathogens.</title>
        <authorList>
            <person name="Haridas S."/>
            <person name="Albert R."/>
            <person name="Binder M."/>
            <person name="Bloem J."/>
            <person name="Labutti K."/>
            <person name="Salamov A."/>
            <person name="Andreopoulos B."/>
            <person name="Baker S."/>
            <person name="Barry K."/>
            <person name="Bills G."/>
            <person name="Bluhm B."/>
            <person name="Cannon C."/>
            <person name="Castanera R."/>
            <person name="Culley D."/>
            <person name="Daum C."/>
            <person name="Ezra D."/>
            <person name="Gonzalez J."/>
            <person name="Henrissat B."/>
            <person name="Kuo A."/>
            <person name="Liang C."/>
            <person name="Lipzen A."/>
            <person name="Lutzoni F."/>
            <person name="Magnuson J."/>
            <person name="Mondo S."/>
            <person name="Nolan M."/>
            <person name="Ohm R."/>
            <person name="Pangilinan J."/>
            <person name="Park H.-J."/>
            <person name="Ramirez L."/>
            <person name="Alfaro M."/>
            <person name="Sun H."/>
            <person name="Tritt A."/>
            <person name="Yoshinaga Y."/>
            <person name="Zwiers L.-H."/>
            <person name="Turgeon B."/>
            <person name="Goodwin S."/>
            <person name="Spatafora J."/>
            <person name="Crous P."/>
            <person name="Grigoriev I."/>
        </authorList>
    </citation>
    <scope>NUCLEOTIDE SEQUENCE</scope>
    <source>
        <strain evidence="6">CBS 690.94</strain>
    </source>
</reference>
<dbReference type="OrthoDB" id="3687641at2759"/>
<evidence type="ECO:0000313" key="7">
    <source>
        <dbReference type="Proteomes" id="UP000799764"/>
    </source>
</evidence>
<organism evidence="6 7">
    <name type="scientific">Karstenula rhodostoma CBS 690.94</name>
    <dbReference type="NCBI Taxonomy" id="1392251"/>
    <lineage>
        <taxon>Eukaryota</taxon>
        <taxon>Fungi</taxon>
        <taxon>Dikarya</taxon>
        <taxon>Ascomycota</taxon>
        <taxon>Pezizomycotina</taxon>
        <taxon>Dothideomycetes</taxon>
        <taxon>Pleosporomycetidae</taxon>
        <taxon>Pleosporales</taxon>
        <taxon>Massarineae</taxon>
        <taxon>Didymosphaeriaceae</taxon>
        <taxon>Karstenula</taxon>
    </lineage>
</organism>
<dbReference type="Pfam" id="PF11807">
    <property type="entry name" value="UstYa"/>
    <property type="match status" value="1"/>
</dbReference>
<evidence type="ECO:0000256" key="5">
    <source>
        <dbReference type="SAM" id="Phobius"/>
    </source>
</evidence>
<dbReference type="GO" id="GO:0016491">
    <property type="term" value="F:oxidoreductase activity"/>
    <property type="evidence" value="ECO:0007669"/>
    <property type="project" value="UniProtKB-KW"/>
</dbReference>
<dbReference type="InterPro" id="IPR021765">
    <property type="entry name" value="UstYa-like"/>
</dbReference>
<proteinExistence type="inferred from homology"/>
<dbReference type="EMBL" id="MU001501">
    <property type="protein sequence ID" value="KAF2444006.1"/>
    <property type="molecule type" value="Genomic_DNA"/>
</dbReference>
<feature type="transmembrane region" description="Helical" evidence="5">
    <location>
        <begin position="48"/>
        <end position="68"/>
    </location>
</feature>
<sequence length="242" mass="27653">MAFLERFKRRPDGRFASLSTDDNEPDTPTKPAPKVWRERKTGSSWKSVTSHIFFTLLGILFGIAWSYWPAGGFSNDGYFPPPGRTPQVWHENHTFTGEPSALTQNAWVSLIPKGKGFVEHPHIASPPKAVAAYHQLHCLHGIRIAYYSRVNELHKLQGKHSLVNHYIENMGANLHLYHLDHCFEYLRQALMCAADSNLEDLVVDEMGRAEAPGWGAERVCRDFERLGRWSEKWRASEDETIL</sequence>
<keyword evidence="7" id="KW-1185">Reference proteome</keyword>
<name>A0A9P4UBD4_9PLEO</name>
<comment type="similarity">
    <text evidence="3">Belongs to the ustYa family.</text>
</comment>
<evidence type="ECO:0000256" key="3">
    <source>
        <dbReference type="ARBA" id="ARBA00035112"/>
    </source>
</evidence>
<keyword evidence="2" id="KW-0560">Oxidoreductase</keyword>